<evidence type="ECO:0000256" key="1">
    <source>
        <dbReference type="SAM" id="SignalP"/>
    </source>
</evidence>
<reference evidence="3" key="1">
    <citation type="submission" date="2017-01" db="EMBL/GenBank/DDBJ databases">
        <authorList>
            <person name="Varghese N."/>
            <person name="Submissions S."/>
        </authorList>
    </citation>
    <scope>NUCLEOTIDE SEQUENCE [LARGE SCALE GENOMIC DNA]</scope>
    <source>
        <strain evidence="3">DSM 21054</strain>
    </source>
</reference>
<evidence type="ECO:0000313" key="2">
    <source>
        <dbReference type="EMBL" id="SIS90544.1"/>
    </source>
</evidence>
<sequence length="440" mass="50932">MKQNLIPLLFLLLPVLTACNNSTETTMQKNGELAGVHPVKLVKDDLFNRYVAVYDKWTHLLEKKQQVVKWMYAKEDRFDVEKYANGVLPAGGPLLDKWEPDANYKYGLDSGGRPCYMQYEANGGEIVYAGIFKCSNSCVEYVEYNMRDRKPVVIVRLLQENGRKTAYQALHINGKKLGRDYENLTGREVADKLQQMEHDIFCMVKHFQYGHDRIEKADCWESLAGVKATYYEERYQYTGTGALDEIKSVYPDGTSQLLYVKMPDNTTIEQLSDQLALQIAQSVTERLVRKKWNAPLSILQLGIHEVDDYHPHLSMLTVKEKVDILNTYDELRFEKLFILVSDDKHFRADTSYERLYTAFMGKVQEGDEWWLPANEMIYKAARLLTVNKLWNKVPVDKDFVAYAVDWSMGPNEEGEMGKLLLTCGLPAETLRKWEREGYFK</sequence>
<proteinExistence type="predicted"/>
<organism evidence="2 3">
    <name type="scientific">Filimonas lacunae</name>
    <dbReference type="NCBI Taxonomy" id="477680"/>
    <lineage>
        <taxon>Bacteria</taxon>
        <taxon>Pseudomonadati</taxon>
        <taxon>Bacteroidota</taxon>
        <taxon>Chitinophagia</taxon>
        <taxon>Chitinophagales</taxon>
        <taxon>Chitinophagaceae</taxon>
        <taxon>Filimonas</taxon>
    </lineage>
</organism>
<dbReference type="Proteomes" id="UP000186917">
    <property type="component" value="Unassembled WGS sequence"/>
</dbReference>
<gene>
    <name evidence="2" type="ORF">SAMN05421788_1028</name>
</gene>
<dbReference type="AlphaFoldDB" id="A0A1N7MWM6"/>
<dbReference type="EMBL" id="FTOR01000002">
    <property type="protein sequence ID" value="SIS90544.1"/>
    <property type="molecule type" value="Genomic_DNA"/>
</dbReference>
<feature type="signal peptide" evidence="1">
    <location>
        <begin position="1"/>
        <end position="20"/>
    </location>
</feature>
<protein>
    <submittedName>
        <fullName evidence="2">Uncharacterized protein</fullName>
    </submittedName>
</protein>
<dbReference type="STRING" id="477680.SAMN05421788_1028"/>
<evidence type="ECO:0000313" key="3">
    <source>
        <dbReference type="Proteomes" id="UP000186917"/>
    </source>
</evidence>
<keyword evidence="3" id="KW-1185">Reference proteome</keyword>
<name>A0A1N7MWM6_9BACT</name>
<feature type="chain" id="PRO_5012546290" evidence="1">
    <location>
        <begin position="21"/>
        <end position="440"/>
    </location>
</feature>
<dbReference type="PROSITE" id="PS51257">
    <property type="entry name" value="PROKAR_LIPOPROTEIN"/>
    <property type="match status" value="1"/>
</dbReference>
<keyword evidence="1" id="KW-0732">Signal</keyword>
<accession>A0A1N7MWM6</accession>